<organism evidence="2 3">
    <name type="scientific">Symbiodinium natans</name>
    <dbReference type="NCBI Taxonomy" id="878477"/>
    <lineage>
        <taxon>Eukaryota</taxon>
        <taxon>Sar</taxon>
        <taxon>Alveolata</taxon>
        <taxon>Dinophyceae</taxon>
        <taxon>Suessiales</taxon>
        <taxon>Symbiodiniaceae</taxon>
        <taxon>Symbiodinium</taxon>
    </lineage>
</organism>
<dbReference type="OrthoDB" id="10679113at2759"/>
<feature type="chain" id="PRO_5032418843" evidence="1">
    <location>
        <begin position="21"/>
        <end position="312"/>
    </location>
</feature>
<comment type="caution">
    <text evidence="2">The sequence shown here is derived from an EMBL/GenBank/DDBJ whole genome shotgun (WGS) entry which is preliminary data.</text>
</comment>
<keyword evidence="1" id="KW-0732">Signal</keyword>
<accession>A0A812QBX1</accession>
<dbReference type="EMBL" id="CAJNDS010002186">
    <property type="protein sequence ID" value="CAE7363831.1"/>
    <property type="molecule type" value="Genomic_DNA"/>
</dbReference>
<dbReference type="AlphaFoldDB" id="A0A812QBX1"/>
<evidence type="ECO:0000313" key="3">
    <source>
        <dbReference type="Proteomes" id="UP000604046"/>
    </source>
</evidence>
<keyword evidence="3" id="KW-1185">Reference proteome</keyword>
<evidence type="ECO:0000313" key="2">
    <source>
        <dbReference type="EMBL" id="CAE7363831.1"/>
    </source>
</evidence>
<gene>
    <name evidence="2" type="ORF">SNAT2548_LOCUS19678</name>
</gene>
<feature type="signal peptide" evidence="1">
    <location>
        <begin position="1"/>
        <end position="20"/>
    </location>
</feature>
<sequence length="312" mass="34420">MRRCLLALACLSSLAIFLSCLRQPPHDWRPTAVNVTVPRASSDFFVSKVTHSSSVRFLFLAGLEGTRHHGWSEVFRRCSESHGPCKFPGRLLELQRSLYTKNASGLFNPGNWTPASYAESARNVSLAMAALKQSSEALYLLNGAQEVETLTGMMSYPNFRVGLFPLHRPDLRMLAELAEQVAADLRILVLRRGIVDMIVSTVFRRNFSTLEEQVASLTDNALALFGQLTLLDRRFVYCVPTGPIDAAGAARLGDFLHPRLSGRGSGFELWQQALAVLATQAPSTNELGKLAMLKQLFAATSLIDDYCDRQAA</sequence>
<name>A0A812QBX1_9DINO</name>
<dbReference type="Proteomes" id="UP000604046">
    <property type="component" value="Unassembled WGS sequence"/>
</dbReference>
<evidence type="ECO:0000256" key="1">
    <source>
        <dbReference type="SAM" id="SignalP"/>
    </source>
</evidence>
<dbReference type="PROSITE" id="PS51257">
    <property type="entry name" value="PROKAR_LIPOPROTEIN"/>
    <property type="match status" value="1"/>
</dbReference>
<protein>
    <submittedName>
        <fullName evidence="2">Uncharacterized protein</fullName>
    </submittedName>
</protein>
<reference evidence="2" key="1">
    <citation type="submission" date="2021-02" db="EMBL/GenBank/DDBJ databases">
        <authorList>
            <person name="Dougan E. K."/>
            <person name="Rhodes N."/>
            <person name="Thang M."/>
            <person name="Chan C."/>
        </authorList>
    </citation>
    <scope>NUCLEOTIDE SEQUENCE</scope>
</reference>
<proteinExistence type="predicted"/>